<proteinExistence type="predicted"/>
<feature type="region of interest" description="Disordered" evidence="1">
    <location>
        <begin position="1"/>
        <end position="41"/>
    </location>
</feature>
<evidence type="ECO:0000313" key="3">
    <source>
        <dbReference type="Proteomes" id="UP000504607"/>
    </source>
</evidence>
<dbReference type="AlphaFoldDB" id="A0A6J0PBJ2"/>
<dbReference type="Proteomes" id="UP000504607">
    <property type="component" value="Unplaced"/>
</dbReference>
<keyword evidence="3" id="KW-1185">Reference proteome</keyword>
<dbReference type="PANTHER" id="PTHR47479">
    <property type="entry name" value="OS05G0393200 PROTEIN"/>
    <property type="match status" value="1"/>
</dbReference>
<dbReference type="InParanoid" id="A0A6J0PBJ2"/>
<protein>
    <submittedName>
        <fullName evidence="4">Uncharacterized protein At5g19025 isoform X1</fullName>
    </submittedName>
</protein>
<keyword evidence="2" id="KW-1133">Transmembrane helix</keyword>
<feature type="transmembrane region" description="Helical" evidence="2">
    <location>
        <begin position="98"/>
        <end position="117"/>
    </location>
</feature>
<dbReference type="InterPro" id="IPR044196">
    <property type="entry name" value="At5g19025-like"/>
</dbReference>
<gene>
    <name evidence="4" type="primary">LOC105032491</name>
</gene>
<dbReference type="GeneID" id="105032491"/>
<dbReference type="PANTHER" id="PTHR47479:SF2">
    <property type="entry name" value="OS05G0393200 PROTEIN"/>
    <property type="match status" value="1"/>
</dbReference>
<organism evidence="3 4">
    <name type="scientific">Elaeis guineensis var. tenera</name>
    <name type="common">Oil palm</name>
    <dbReference type="NCBI Taxonomy" id="51953"/>
    <lineage>
        <taxon>Eukaryota</taxon>
        <taxon>Viridiplantae</taxon>
        <taxon>Streptophyta</taxon>
        <taxon>Embryophyta</taxon>
        <taxon>Tracheophyta</taxon>
        <taxon>Spermatophyta</taxon>
        <taxon>Magnoliopsida</taxon>
        <taxon>Liliopsida</taxon>
        <taxon>Arecaceae</taxon>
        <taxon>Arecoideae</taxon>
        <taxon>Cocoseae</taxon>
        <taxon>Elaeidinae</taxon>
        <taxon>Elaeis</taxon>
    </lineage>
</organism>
<feature type="transmembrane region" description="Helical" evidence="2">
    <location>
        <begin position="53"/>
        <end position="78"/>
    </location>
</feature>
<dbReference type="RefSeq" id="XP_019701868.1">
    <property type="nucleotide sequence ID" value="XM_019846309.2"/>
</dbReference>
<dbReference type="OrthoDB" id="1925408at2759"/>
<accession>A0A6J0PBJ2</accession>
<feature type="compositionally biased region" description="Low complexity" evidence="1">
    <location>
        <begin position="26"/>
        <end position="41"/>
    </location>
</feature>
<reference evidence="4" key="1">
    <citation type="submission" date="2025-08" db="UniProtKB">
        <authorList>
            <consortium name="RefSeq"/>
        </authorList>
    </citation>
    <scope>IDENTIFICATION</scope>
</reference>
<dbReference type="FunCoup" id="A0A6J0PBJ2">
    <property type="interactions" value="1917"/>
</dbReference>
<keyword evidence="2" id="KW-0812">Transmembrane</keyword>
<evidence type="ECO:0000313" key="4">
    <source>
        <dbReference type="RefSeq" id="XP_019701868.1"/>
    </source>
</evidence>
<sequence length="289" mass="31647">MIRPFSPLTAMPSSSSAPSPKPKRNPNPNSNSPNPNSGSLPPCKHSPAATLDLLILLLVLFSCAFLIISSLAHLVRTLSTVLPPLLRPLAASFHDAPLPYLAAIIVLLLIGATVAAAELSGAARPWDWPFWPRRRCGNPRCRGLRKALEFDVQLQTEDALRSPPDAAAASMWKEIDGLPWKGGQQGNNPDYECLRAELRRMAPPNGRAVLLFRSRCGCPVAKLEGWGPKRSRRQKKGCTGPFFVLKLQNLLIFVATHCLVQRLPRDSCIIENMQVFCFSCGFCNVGCAF</sequence>
<evidence type="ECO:0000256" key="2">
    <source>
        <dbReference type="SAM" id="Phobius"/>
    </source>
</evidence>
<name>A0A6J0PBJ2_ELAGV</name>
<keyword evidence="2" id="KW-0472">Membrane</keyword>
<evidence type="ECO:0000256" key="1">
    <source>
        <dbReference type="SAM" id="MobiDB-lite"/>
    </source>
</evidence>